<dbReference type="AlphaFoldDB" id="A0A9K3EP14"/>
<protein>
    <submittedName>
        <fullName evidence="1">Uncharacterized protein</fullName>
    </submittedName>
</protein>
<sequence>MIQANVSCILAYQYGLHGTNSGCLQGLVAGFFVFIIRTFGT</sequence>
<accession>A0A9K3EP14</accession>
<dbReference type="Gramene" id="mRNA:HanXRQr2_Chr12g0529211">
    <property type="protein sequence ID" value="mRNA:HanXRQr2_Chr12g0529211"/>
    <property type="gene ID" value="HanXRQr2_Chr12g0529211"/>
</dbReference>
<evidence type="ECO:0000313" key="2">
    <source>
        <dbReference type="Proteomes" id="UP000215914"/>
    </source>
</evidence>
<proteinExistence type="predicted"/>
<reference evidence="1" key="2">
    <citation type="submission" date="2020-06" db="EMBL/GenBank/DDBJ databases">
        <title>Helianthus annuus Genome sequencing and assembly Release 2.</title>
        <authorList>
            <person name="Gouzy J."/>
            <person name="Langlade N."/>
            <person name="Munos S."/>
        </authorList>
    </citation>
    <scope>NUCLEOTIDE SEQUENCE</scope>
    <source>
        <tissue evidence="1">Leaves</tissue>
    </source>
</reference>
<name>A0A9K3EP14_HELAN</name>
<dbReference type="Proteomes" id="UP000215914">
    <property type="component" value="Unassembled WGS sequence"/>
</dbReference>
<organism evidence="1 2">
    <name type="scientific">Helianthus annuus</name>
    <name type="common">Common sunflower</name>
    <dbReference type="NCBI Taxonomy" id="4232"/>
    <lineage>
        <taxon>Eukaryota</taxon>
        <taxon>Viridiplantae</taxon>
        <taxon>Streptophyta</taxon>
        <taxon>Embryophyta</taxon>
        <taxon>Tracheophyta</taxon>
        <taxon>Spermatophyta</taxon>
        <taxon>Magnoliopsida</taxon>
        <taxon>eudicotyledons</taxon>
        <taxon>Gunneridae</taxon>
        <taxon>Pentapetalae</taxon>
        <taxon>asterids</taxon>
        <taxon>campanulids</taxon>
        <taxon>Asterales</taxon>
        <taxon>Asteraceae</taxon>
        <taxon>Asteroideae</taxon>
        <taxon>Heliantheae alliance</taxon>
        <taxon>Heliantheae</taxon>
        <taxon>Helianthus</taxon>
    </lineage>
</organism>
<keyword evidence="2" id="KW-1185">Reference proteome</keyword>
<dbReference type="EMBL" id="MNCJ02000327">
    <property type="protein sequence ID" value="KAF5776882.1"/>
    <property type="molecule type" value="Genomic_DNA"/>
</dbReference>
<gene>
    <name evidence="1" type="ORF">HanXRQr2_Chr12g0529211</name>
</gene>
<comment type="caution">
    <text evidence="1">The sequence shown here is derived from an EMBL/GenBank/DDBJ whole genome shotgun (WGS) entry which is preliminary data.</text>
</comment>
<evidence type="ECO:0000313" key="1">
    <source>
        <dbReference type="EMBL" id="KAF5776882.1"/>
    </source>
</evidence>
<reference evidence="1" key="1">
    <citation type="journal article" date="2017" name="Nature">
        <title>The sunflower genome provides insights into oil metabolism, flowering and Asterid evolution.</title>
        <authorList>
            <person name="Badouin H."/>
            <person name="Gouzy J."/>
            <person name="Grassa C.J."/>
            <person name="Murat F."/>
            <person name="Staton S.E."/>
            <person name="Cottret L."/>
            <person name="Lelandais-Briere C."/>
            <person name="Owens G.L."/>
            <person name="Carrere S."/>
            <person name="Mayjonade B."/>
            <person name="Legrand L."/>
            <person name="Gill N."/>
            <person name="Kane N.C."/>
            <person name="Bowers J.E."/>
            <person name="Hubner S."/>
            <person name="Bellec A."/>
            <person name="Berard A."/>
            <person name="Berges H."/>
            <person name="Blanchet N."/>
            <person name="Boniface M.C."/>
            <person name="Brunel D."/>
            <person name="Catrice O."/>
            <person name="Chaidir N."/>
            <person name="Claudel C."/>
            <person name="Donnadieu C."/>
            <person name="Faraut T."/>
            <person name="Fievet G."/>
            <person name="Helmstetter N."/>
            <person name="King M."/>
            <person name="Knapp S.J."/>
            <person name="Lai Z."/>
            <person name="Le Paslier M.C."/>
            <person name="Lippi Y."/>
            <person name="Lorenzon L."/>
            <person name="Mandel J.R."/>
            <person name="Marage G."/>
            <person name="Marchand G."/>
            <person name="Marquand E."/>
            <person name="Bret-Mestries E."/>
            <person name="Morien E."/>
            <person name="Nambeesan S."/>
            <person name="Nguyen T."/>
            <person name="Pegot-Espagnet P."/>
            <person name="Pouilly N."/>
            <person name="Raftis F."/>
            <person name="Sallet E."/>
            <person name="Schiex T."/>
            <person name="Thomas J."/>
            <person name="Vandecasteele C."/>
            <person name="Vares D."/>
            <person name="Vear F."/>
            <person name="Vautrin S."/>
            <person name="Crespi M."/>
            <person name="Mangin B."/>
            <person name="Burke J.M."/>
            <person name="Salse J."/>
            <person name="Munos S."/>
            <person name="Vincourt P."/>
            <person name="Rieseberg L.H."/>
            <person name="Langlade N.B."/>
        </authorList>
    </citation>
    <scope>NUCLEOTIDE SEQUENCE</scope>
    <source>
        <tissue evidence="1">Leaves</tissue>
    </source>
</reference>